<dbReference type="InterPro" id="IPR025877">
    <property type="entry name" value="MobA-like_NTP_Trfase"/>
</dbReference>
<dbReference type="SUPFAM" id="SSF53448">
    <property type="entry name" value="Nucleotide-diphospho-sugar transferases"/>
    <property type="match status" value="1"/>
</dbReference>
<evidence type="ECO:0000313" key="3">
    <source>
        <dbReference type="Proteomes" id="UP000050501"/>
    </source>
</evidence>
<comment type="caution">
    <text evidence="2">The sequence shown here is derived from an EMBL/GenBank/DDBJ whole genome shotgun (WGS) entry which is preliminary data.</text>
</comment>
<protein>
    <recommendedName>
        <fullName evidence="1">MobA-like NTP transferase domain-containing protein</fullName>
    </recommendedName>
</protein>
<evidence type="ECO:0000259" key="1">
    <source>
        <dbReference type="Pfam" id="PF12804"/>
    </source>
</evidence>
<dbReference type="Gene3D" id="3.90.550.10">
    <property type="entry name" value="Spore Coat Polysaccharide Biosynthesis Protein SpsA, Chain A"/>
    <property type="match status" value="1"/>
</dbReference>
<proteinExistence type="predicted"/>
<organism evidence="2 3">
    <name type="scientific">Levilinea saccharolytica</name>
    <dbReference type="NCBI Taxonomy" id="229921"/>
    <lineage>
        <taxon>Bacteria</taxon>
        <taxon>Bacillati</taxon>
        <taxon>Chloroflexota</taxon>
        <taxon>Anaerolineae</taxon>
        <taxon>Anaerolineales</taxon>
        <taxon>Anaerolineaceae</taxon>
        <taxon>Levilinea</taxon>
    </lineage>
</organism>
<sequence length="244" mass="26735">MFPLTVDGHKSLISLGGKPVAQWTLDAMNASDCVERVVIVGLPEGAAVDCPKCAARLADHGGVLENMVAGAKALMQWRSPQENCISVSADIPGIRPEIIEWLAERMGESEEDLYYTVVQRPVMEARYPGSRRTYLRLKGAEVCGGDLNGFRLGLALDDQPMAARLIATRKNPLKQAALIGLDTLALVLLGRLDLEGAVRRVAQRMGMRGRAIVSPYAELAMDIDKYGQYELMRQDLLRLETGEI</sequence>
<dbReference type="AlphaFoldDB" id="A0A0P6X3W4"/>
<gene>
    <name evidence="2" type="ORF">ADN01_15660</name>
</gene>
<dbReference type="GO" id="GO:0016779">
    <property type="term" value="F:nucleotidyltransferase activity"/>
    <property type="evidence" value="ECO:0007669"/>
    <property type="project" value="UniProtKB-ARBA"/>
</dbReference>
<dbReference type="EMBL" id="LGCM01000059">
    <property type="protein sequence ID" value="KPL77695.1"/>
    <property type="molecule type" value="Genomic_DNA"/>
</dbReference>
<feature type="domain" description="MobA-like NTP transferase" evidence="1">
    <location>
        <begin position="8"/>
        <end position="119"/>
    </location>
</feature>
<reference evidence="2 3" key="1">
    <citation type="submission" date="2015-07" db="EMBL/GenBank/DDBJ databases">
        <title>Genome sequence of Levilinea saccharolytica DSM 16555.</title>
        <authorList>
            <person name="Hemp J."/>
            <person name="Ward L.M."/>
            <person name="Pace L.A."/>
            <person name="Fischer W.W."/>
        </authorList>
    </citation>
    <scope>NUCLEOTIDE SEQUENCE [LARGE SCALE GENOMIC DNA]</scope>
    <source>
        <strain evidence="2 3">KIBI-1</strain>
    </source>
</reference>
<dbReference type="Pfam" id="PF12804">
    <property type="entry name" value="NTP_transf_3"/>
    <property type="match status" value="1"/>
</dbReference>
<dbReference type="STRING" id="229921.ADN01_15660"/>
<dbReference type="Proteomes" id="UP000050501">
    <property type="component" value="Unassembled WGS sequence"/>
</dbReference>
<name>A0A0P6X3W4_9CHLR</name>
<accession>A0A0P6X3W4</accession>
<evidence type="ECO:0000313" key="2">
    <source>
        <dbReference type="EMBL" id="KPL77695.1"/>
    </source>
</evidence>
<dbReference type="InterPro" id="IPR029044">
    <property type="entry name" value="Nucleotide-diphossugar_trans"/>
</dbReference>
<keyword evidence="3" id="KW-1185">Reference proteome</keyword>